<keyword evidence="4" id="KW-1185">Reference proteome</keyword>
<feature type="transmembrane region" description="Helical" evidence="1">
    <location>
        <begin position="341"/>
        <end position="367"/>
    </location>
</feature>
<protein>
    <submittedName>
        <fullName evidence="3">DUF418 domain-containing protein</fullName>
    </submittedName>
</protein>
<accession>A0ABY9WR89</accession>
<feature type="transmembrane region" description="Helical" evidence="1">
    <location>
        <begin position="314"/>
        <end position="334"/>
    </location>
</feature>
<evidence type="ECO:0000313" key="4">
    <source>
        <dbReference type="Proteomes" id="UP001611383"/>
    </source>
</evidence>
<dbReference type="PANTHER" id="PTHR30590:SF2">
    <property type="entry name" value="INNER MEMBRANE PROTEIN"/>
    <property type="match status" value="1"/>
</dbReference>
<dbReference type="InterPro" id="IPR052529">
    <property type="entry name" value="Bact_Transport_Assoc"/>
</dbReference>
<keyword evidence="1" id="KW-0812">Transmembrane</keyword>
<dbReference type="InterPro" id="IPR007349">
    <property type="entry name" value="DUF418"/>
</dbReference>
<gene>
    <name evidence="3" type="ORF">F0U60_04805</name>
</gene>
<evidence type="ECO:0000259" key="2">
    <source>
        <dbReference type="Pfam" id="PF04235"/>
    </source>
</evidence>
<proteinExistence type="predicted"/>
<feature type="domain" description="DUF418" evidence="2">
    <location>
        <begin position="253"/>
        <end position="421"/>
    </location>
</feature>
<dbReference type="Proteomes" id="UP001611383">
    <property type="component" value="Chromosome"/>
</dbReference>
<dbReference type="RefSeq" id="WP_395814540.1">
    <property type="nucleotide sequence ID" value="NZ_CP043494.1"/>
</dbReference>
<evidence type="ECO:0000256" key="1">
    <source>
        <dbReference type="SAM" id="Phobius"/>
    </source>
</evidence>
<organism evidence="3 4">
    <name type="scientific">Archangium minus</name>
    <dbReference type="NCBI Taxonomy" id="83450"/>
    <lineage>
        <taxon>Bacteria</taxon>
        <taxon>Pseudomonadati</taxon>
        <taxon>Myxococcota</taxon>
        <taxon>Myxococcia</taxon>
        <taxon>Myxococcales</taxon>
        <taxon>Cystobacterineae</taxon>
        <taxon>Archangiaceae</taxon>
        <taxon>Archangium</taxon>
    </lineage>
</organism>
<feature type="transmembrane region" description="Helical" evidence="1">
    <location>
        <begin position="135"/>
        <end position="150"/>
    </location>
</feature>
<dbReference type="Pfam" id="PF04235">
    <property type="entry name" value="DUF418"/>
    <property type="match status" value="1"/>
</dbReference>
<reference evidence="3 4" key="1">
    <citation type="submission" date="2019-08" db="EMBL/GenBank/DDBJ databases">
        <title>Archangium and Cystobacter genomes.</title>
        <authorList>
            <person name="Chen I.-C.K."/>
            <person name="Wielgoss S."/>
        </authorList>
    </citation>
    <scope>NUCLEOTIDE SEQUENCE [LARGE SCALE GENOMIC DNA]</scope>
    <source>
        <strain evidence="3 4">Cbm 6</strain>
    </source>
</reference>
<keyword evidence="1" id="KW-1133">Transmembrane helix</keyword>
<sequence length="439" mass="48680">MDSTSTPVPAADTGARPVDSSERLILLDVLRSFALCGVFVSNAYVHLSGRGFLPKEAADALMSTRVDVVTDFLFTRFVAEKAMSTFSFLFGLGFAIQMGRAEARGSSIVSVYTRRLAVLLLIGLTHLFALWYGDVLNLYAVMGFVLLLFRKLPDRNLIVWSLVLIIGAPLAVTAVMTLVPLLASSPEVAQEAARAKMARLAEIRSQTLAAFQSGSYLTTAKANAAFYWNVFLKPMTAAHALITLGRFLLGLLAGRRRLFHDVEANRPVFRWILGWGLGLAVLGNGVGLLVDYLLRIGVFSKPALWWRLLNQSVWEVGVLGLAACYVAGLSLLFLRPRVRRFLLVWAPAGQMALTNYLCQTVISQLVYYGYGFNLLGKLRPLPCLALMFGLFWVQILVSHLWLARFRFGPVEWVWRSLTYRKLQPMRRAPAREADVASAA</sequence>
<name>A0ABY9WR89_9BACT</name>
<feature type="transmembrane region" description="Helical" evidence="1">
    <location>
        <begin position="379"/>
        <end position="402"/>
    </location>
</feature>
<feature type="transmembrane region" description="Helical" evidence="1">
    <location>
        <begin position="236"/>
        <end position="253"/>
    </location>
</feature>
<dbReference type="EMBL" id="CP043494">
    <property type="protein sequence ID" value="WNG43491.1"/>
    <property type="molecule type" value="Genomic_DNA"/>
</dbReference>
<evidence type="ECO:0000313" key="3">
    <source>
        <dbReference type="EMBL" id="WNG43491.1"/>
    </source>
</evidence>
<feature type="transmembrane region" description="Helical" evidence="1">
    <location>
        <begin position="273"/>
        <end position="294"/>
    </location>
</feature>
<dbReference type="PANTHER" id="PTHR30590">
    <property type="entry name" value="INNER MEMBRANE PROTEIN"/>
    <property type="match status" value="1"/>
</dbReference>
<keyword evidence="1" id="KW-0472">Membrane</keyword>
<feature type="transmembrane region" description="Helical" evidence="1">
    <location>
        <begin position="157"/>
        <end position="179"/>
    </location>
</feature>